<gene>
    <name evidence="2" type="ORF">AGERDE_LOCUS12233</name>
</gene>
<feature type="compositionally biased region" description="Polar residues" evidence="1">
    <location>
        <begin position="59"/>
        <end position="71"/>
    </location>
</feature>
<accession>A0A9N9EA77</accession>
<proteinExistence type="predicted"/>
<feature type="non-terminal residue" evidence="2">
    <location>
        <position position="142"/>
    </location>
</feature>
<dbReference type="Proteomes" id="UP000789831">
    <property type="component" value="Unassembled WGS sequence"/>
</dbReference>
<organism evidence="2 3">
    <name type="scientific">Ambispora gerdemannii</name>
    <dbReference type="NCBI Taxonomy" id="144530"/>
    <lineage>
        <taxon>Eukaryota</taxon>
        <taxon>Fungi</taxon>
        <taxon>Fungi incertae sedis</taxon>
        <taxon>Mucoromycota</taxon>
        <taxon>Glomeromycotina</taxon>
        <taxon>Glomeromycetes</taxon>
        <taxon>Archaeosporales</taxon>
        <taxon>Ambisporaceae</taxon>
        <taxon>Ambispora</taxon>
    </lineage>
</organism>
<evidence type="ECO:0000256" key="1">
    <source>
        <dbReference type="SAM" id="MobiDB-lite"/>
    </source>
</evidence>
<evidence type="ECO:0000313" key="3">
    <source>
        <dbReference type="Proteomes" id="UP000789831"/>
    </source>
</evidence>
<name>A0A9N9EA77_9GLOM</name>
<feature type="region of interest" description="Disordered" evidence="1">
    <location>
        <begin position="52"/>
        <end position="113"/>
    </location>
</feature>
<keyword evidence="3" id="KW-1185">Reference proteome</keyword>
<reference evidence="2" key="1">
    <citation type="submission" date="2021-06" db="EMBL/GenBank/DDBJ databases">
        <authorList>
            <person name="Kallberg Y."/>
            <person name="Tangrot J."/>
            <person name="Rosling A."/>
        </authorList>
    </citation>
    <scope>NUCLEOTIDE SEQUENCE</scope>
    <source>
        <strain evidence="2">MT106</strain>
    </source>
</reference>
<evidence type="ECO:0000313" key="2">
    <source>
        <dbReference type="EMBL" id="CAG8670506.1"/>
    </source>
</evidence>
<protein>
    <submittedName>
        <fullName evidence="2">6022_t:CDS:1</fullName>
    </submittedName>
</protein>
<comment type="caution">
    <text evidence="2">The sequence shown here is derived from an EMBL/GenBank/DDBJ whole genome shotgun (WGS) entry which is preliminary data.</text>
</comment>
<dbReference type="AlphaFoldDB" id="A0A9N9EA77"/>
<feature type="compositionally biased region" description="Polar residues" evidence="1">
    <location>
        <begin position="87"/>
        <end position="113"/>
    </location>
</feature>
<sequence length="142" mass="15922">AVEAQSLRELSDFLAATVRQTLPLQNLCFVPRQNPPPQQQKGTSKPLYCVEKFNKETRNSPQNGKTKQQGQKVGRKDLRPVKGSKLPLTNASNQNVTDNLKNSRRPSNNNDNGNVIMRNLDGMLQQLAEQMRTQLTKLDLPG</sequence>
<dbReference type="EMBL" id="CAJVPL010007627">
    <property type="protein sequence ID" value="CAG8670506.1"/>
    <property type="molecule type" value="Genomic_DNA"/>
</dbReference>